<dbReference type="InterPro" id="IPR003593">
    <property type="entry name" value="AAA+_ATPase"/>
</dbReference>
<dbReference type="SUPFAM" id="SSF52540">
    <property type="entry name" value="P-loop containing nucleoside triphosphate hydrolases"/>
    <property type="match status" value="1"/>
</dbReference>
<protein>
    <submittedName>
        <fullName evidence="5">Vitamin B12 import ATP-binding protein BtuD</fullName>
    </submittedName>
</protein>
<dbReference type="PANTHER" id="PTHR42939">
    <property type="entry name" value="ABC TRANSPORTER ATP-BINDING PROTEIN ALBC-RELATED"/>
    <property type="match status" value="1"/>
</dbReference>
<dbReference type="Pfam" id="PF00005">
    <property type="entry name" value="ABC_tran"/>
    <property type="match status" value="1"/>
</dbReference>
<dbReference type="InterPro" id="IPR051782">
    <property type="entry name" value="ABC_Transporter_VariousFunc"/>
</dbReference>
<evidence type="ECO:0000259" key="4">
    <source>
        <dbReference type="PROSITE" id="PS50893"/>
    </source>
</evidence>
<dbReference type="PANTHER" id="PTHR42939:SF1">
    <property type="entry name" value="ABC TRANSPORTER ATP-BINDING PROTEIN ALBC-RELATED"/>
    <property type="match status" value="1"/>
</dbReference>
<evidence type="ECO:0000256" key="2">
    <source>
        <dbReference type="ARBA" id="ARBA00022741"/>
    </source>
</evidence>
<dbReference type="Proteomes" id="UP000838686">
    <property type="component" value="Unassembled WGS sequence"/>
</dbReference>
<organism evidence="5 6">
    <name type="scientific">Paenibacillus plantiphilus</name>
    <dbReference type="NCBI Taxonomy" id="2905650"/>
    <lineage>
        <taxon>Bacteria</taxon>
        <taxon>Bacillati</taxon>
        <taxon>Bacillota</taxon>
        <taxon>Bacilli</taxon>
        <taxon>Bacillales</taxon>
        <taxon>Paenibacillaceae</taxon>
        <taxon>Paenibacillus</taxon>
    </lineage>
</organism>
<evidence type="ECO:0000256" key="3">
    <source>
        <dbReference type="ARBA" id="ARBA00022840"/>
    </source>
</evidence>
<comment type="caution">
    <text evidence="5">The sequence shown here is derived from an EMBL/GenBank/DDBJ whole genome shotgun (WGS) entry which is preliminary data.</text>
</comment>
<feature type="domain" description="ABC transporter" evidence="4">
    <location>
        <begin position="2"/>
        <end position="228"/>
    </location>
</feature>
<dbReference type="Gene3D" id="3.40.50.300">
    <property type="entry name" value="P-loop containing nucleotide triphosphate hydrolases"/>
    <property type="match status" value="1"/>
</dbReference>
<dbReference type="RefSeq" id="WP_236343797.1">
    <property type="nucleotide sequence ID" value="NZ_CAKMMF010000019.1"/>
</dbReference>
<reference evidence="5" key="1">
    <citation type="submission" date="2022-01" db="EMBL/GenBank/DDBJ databases">
        <authorList>
            <person name="Criscuolo A."/>
        </authorList>
    </citation>
    <scope>NUCLEOTIDE SEQUENCE</scope>
    <source>
        <strain evidence="5">CIP111893</strain>
    </source>
</reference>
<accession>A0ABM9CEQ6</accession>
<dbReference type="EMBL" id="CAKMMF010000019">
    <property type="protein sequence ID" value="CAH1211723.1"/>
    <property type="molecule type" value="Genomic_DNA"/>
</dbReference>
<keyword evidence="1" id="KW-0813">Transport</keyword>
<dbReference type="PROSITE" id="PS50893">
    <property type="entry name" value="ABC_TRANSPORTER_2"/>
    <property type="match status" value="1"/>
</dbReference>
<dbReference type="SMART" id="SM00382">
    <property type="entry name" value="AAA"/>
    <property type="match status" value="1"/>
</dbReference>
<evidence type="ECO:0000313" key="6">
    <source>
        <dbReference type="Proteomes" id="UP000838686"/>
    </source>
</evidence>
<name>A0ABM9CEQ6_9BACL</name>
<proteinExistence type="predicted"/>
<dbReference type="InterPro" id="IPR003439">
    <property type="entry name" value="ABC_transporter-like_ATP-bd"/>
</dbReference>
<dbReference type="GO" id="GO:0005524">
    <property type="term" value="F:ATP binding"/>
    <property type="evidence" value="ECO:0007669"/>
    <property type="project" value="UniProtKB-KW"/>
</dbReference>
<sequence length="288" mass="33047">MLELHQLMWRRMRADFHLHIPRLTIKPGITLLVGRNGAGKSSLLHLLATAQFPNEGDIRYNGLTAARDLPLIRSQIGFVPTGIELYEEMKTEKLLHYLAELKGGAEAGELDRLMDAFQLMSFRNSRIKSLPQGIRQRVALAQAWIGSPPYIFLDEPLNALDSIERLRFIRFVAAHARNRTIVVSTHELNEWEAWSDRILWLDEGALQFHGSLQEWSSHLPLSVWEGTIDMPAYRGLDPAHILHMRMNEQFYTVRLLGKKAPAPQFTEQETTLEDAYFIRCRNQHSSTA</sequence>
<gene>
    <name evidence="5" type="primary">btuD_20</name>
    <name evidence="5" type="ORF">PAECIP111893_03464</name>
</gene>
<evidence type="ECO:0000313" key="5">
    <source>
        <dbReference type="EMBL" id="CAH1211723.1"/>
    </source>
</evidence>
<evidence type="ECO:0000256" key="1">
    <source>
        <dbReference type="ARBA" id="ARBA00022448"/>
    </source>
</evidence>
<dbReference type="InterPro" id="IPR027417">
    <property type="entry name" value="P-loop_NTPase"/>
</dbReference>
<keyword evidence="6" id="KW-1185">Reference proteome</keyword>
<keyword evidence="2" id="KW-0547">Nucleotide-binding</keyword>
<keyword evidence="3 5" id="KW-0067">ATP-binding</keyword>